<reference evidence="1 2" key="1">
    <citation type="submission" date="2019-08" db="EMBL/GenBank/DDBJ databases">
        <title>100 year-old enigma solved: identification of Planctomyces bekefii, the type genus and species of the phylum Planctomycetes.</title>
        <authorList>
            <person name="Svetlana D.N."/>
            <person name="Overmann J."/>
        </authorList>
    </citation>
    <scope>NUCLEOTIDE SEQUENCE [LARGE SCALE GENOMIC DNA]</scope>
    <source>
        <strain evidence="1">Phe10_nw2017</strain>
    </source>
</reference>
<dbReference type="EMBL" id="SRHE01000102">
    <property type="protein sequence ID" value="TWW10229.1"/>
    <property type="molecule type" value="Genomic_DNA"/>
</dbReference>
<evidence type="ECO:0000313" key="2">
    <source>
        <dbReference type="Proteomes" id="UP000321083"/>
    </source>
</evidence>
<protein>
    <submittedName>
        <fullName evidence="1">Uncharacterized protein</fullName>
    </submittedName>
</protein>
<name>A0A5C6M7T1_9PLAN</name>
<evidence type="ECO:0000313" key="1">
    <source>
        <dbReference type="EMBL" id="TWW10229.1"/>
    </source>
</evidence>
<accession>A0A5C6M7T1</accession>
<organism evidence="1 2">
    <name type="scientific">Planctomyces bekefii</name>
    <dbReference type="NCBI Taxonomy" id="1653850"/>
    <lineage>
        <taxon>Bacteria</taxon>
        <taxon>Pseudomonadati</taxon>
        <taxon>Planctomycetota</taxon>
        <taxon>Planctomycetia</taxon>
        <taxon>Planctomycetales</taxon>
        <taxon>Planctomycetaceae</taxon>
        <taxon>Planctomyces</taxon>
    </lineage>
</organism>
<comment type="caution">
    <text evidence="1">The sequence shown here is derived from an EMBL/GenBank/DDBJ whole genome shotgun (WGS) entry which is preliminary data.</text>
</comment>
<proteinExistence type="predicted"/>
<dbReference type="Proteomes" id="UP000321083">
    <property type="component" value="Unassembled WGS sequence"/>
</dbReference>
<gene>
    <name evidence="1" type="ORF">E3A20_07280</name>
</gene>
<reference evidence="1 2" key="2">
    <citation type="submission" date="2019-08" db="EMBL/GenBank/DDBJ databases">
        <authorList>
            <person name="Henke P."/>
        </authorList>
    </citation>
    <scope>NUCLEOTIDE SEQUENCE [LARGE SCALE GENOMIC DNA]</scope>
    <source>
        <strain evidence="1">Phe10_nw2017</strain>
    </source>
</reference>
<dbReference type="AlphaFoldDB" id="A0A5C6M7T1"/>
<sequence>MVRLPLILVSKEPADAPVILGTTGADQEYKVPVGTTPFVVGTGTTTKEVPEQIVVERAVMAAAGCTKSVVVNTVPAQPLVMGETVYTAVTACALALVNIPDIAATGVF</sequence>
<keyword evidence="2" id="KW-1185">Reference proteome</keyword>